<dbReference type="EMBL" id="GBXM01071267">
    <property type="protein sequence ID" value="JAH37310.1"/>
    <property type="molecule type" value="Transcribed_RNA"/>
</dbReference>
<name>A0A0E9S9G8_ANGAN</name>
<reference evidence="1" key="2">
    <citation type="journal article" date="2015" name="Fish Shellfish Immunol.">
        <title>Early steps in the European eel (Anguilla anguilla)-Vibrio vulnificus interaction in the gills: Role of the RtxA13 toxin.</title>
        <authorList>
            <person name="Callol A."/>
            <person name="Pajuelo D."/>
            <person name="Ebbesson L."/>
            <person name="Teles M."/>
            <person name="MacKenzie S."/>
            <person name="Amaro C."/>
        </authorList>
    </citation>
    <scope>NUCLEOTIDE SEQUENCE</scope>
</reference>
<proteinExistence type="predicted"/>
<dbReference type="AlphaFoldDB" id="A0A0E9S9G8"/>
<protein>
    <submittedName>
        <fullName evidence="1">Uncharacterized protein</fullName>
    </submittedName>
</protein>
<organism evidence="1">
    <name type="scientific">Anguilla anguilla</name>
    <name type="common">European freshwater eel</name>
    <name type="synonym">Muraena anguilla</name>
    <dbReference type="NCBI Taxonomy" id="7936"/>
    <lineage>
        <taxon>Eukaryota</taxon>
        <taxon>Metazoa</taxon>
        <taxon>Chordata</taxon>
        <taxon>Craniata</taxon>
        <taxon>Vertebrata</taxon>
        <taxon>Euteleostomi</taxon>
        <taxon>Actinopterygii</taxon>
        <taxon>Neopterygii</taxon>
        <taxon>Teleostei</taxon>
        <taxon>Anguilliformes</taxon>
        <taxon>Anguillidae</taxon>
        <taxon>Anguilla</taxon>
    </lineage>
</organism>
<reference evidence="1" key="1">
    <citation type="submission" date="2014-11" db="EMBL/GenBank/DDBJ databases">
        <authorList>
            <person name="Amaro Gonzalez C."/>
        </authorList>
    </citation>
    <scope>NUCLEOTIDE SEQUENCE</scope>
</reference>
<accession>A0A0E9S9G8</accession>
<sequence length="36" mass="4262">MVIFKAQMVPPRTHIAQTQSVKMCWRKKPSLRGLFF</sequence>
<evidence type="ECO:0000313" key="1">
    <source>
        <dbReference type="EMBL" id="JAH37310.1"/>
    </source>
</evidence>